<name>A0ABQ0JLQ8_9VIBR</name>
<dbReference type="EMBL" id="BBMS01000071">
    <property type="protein sequence ID" value="GAL29697.1"/>
    <property type="molecule type" value="Genomic_DNA"/>
</dbReference>
<reference evidence="2" key="2">
    <citation type="submission" date="2014-09" db="EMBL/GenBank/DDBJ databases">
        <authorList>
            <consortium name="NBRP consortium"/>
            <person name="Sawabe T."/>
            <person name="Meirelles P."/>
            <person name="Nakanishi M."/>
            <person name="Sayaka M."/>
            <person name="Hattori M."/>
            <person name="Ohkuma M."/>
        </authorList>
    </citation>
    <scope>NUCLEOTIDE SEQUENCE [LARGE SCALE GENOMIC DNA]</scope>
    <source>
        <strain evidence="2">JCM 19239</strain>
    </source>
</reference>
<keyword evidence="2" id="KW-1185">Reference proteome</keyword>
<dbReference type="InterPro" id="IPR004027">
    <property type="entry name" value="SEC_C_motif"/>
</dbReference>
<proteinExistence type="predicted"/>
<dbReference type="Proteomes" id="UP000029223">
    <property type="component" value="Unassembled WGS sequence"/>
</dbReference>
<reference evidence="2" key="1">
    <citation type="submission" date="2014-09" db="EMBL/GenBank/DDBJ databases">
        <title>Vibrio variabilis JCM 19239. (C206) whole genome shotgun sequence.</title>
        <authorList>
            <person name="Sawabe T."/>
            <person name="Meirelles P."/>
            <person name="Nakanishi M."/>
            <person name="Sayaka M."/>
            <person name="Hattori M."/>
            <person name="Ohkuma M."/>
        </authorList>
    </citation>
    <scope>NUCLEOTIDE SEQUENCE [LARGE SCALE GENOMIC DNA]</scope>
    <source>
        <strain evidence="2">JCM 19239</strain>
    </source>
</reference>
<dbReference type="SUPFAM" id="SSF103642">
    <property type="entry name" value="Sec-C motif"/>
    <property type="match status" value="1"/>
</dbReference>
<gene>
    <name evidence="1" type="ORF">JCM19239_6045</name>
</gene>
<evidence type="ECO:0000313" key="2">
    <source>
        <dbReference type="Proteomes" id="UP000029223"/>
    </source>
</evidence>
<accession>A0ABQ0JLQ8</accession>
<sequence>MMDCSTGRLIQFEGTDQEREEQLKKIEQAARHQMLSLNEEEVKELKPLAGYKRKGRVRNWLCRCGSGLKFKLCCWDKYI</sequence>
<comment type="caution">
    <text evidence="1">The sequence shown here is derived from an EMBL/GenBank/DDBJ whole genome shotgun (WGS) entry which is preliminary data.</text>
</comment>
<evidence type="ECO:0000313" key="1">
    <source>
        <dbReference type="EMBL" id="GAL29697.1"/>
    </source>
</evidence>
<organism evidence="1 2">
    <name type="scientific">Vibrio variabilis</name>
    <dbReference type="NCBI Taxonomy" id="990271"/>
    <lineage>
        <taxon>Bacteria</taxon>
        <taxon>Pseudomonadati</taxon>
        <taxon>Pseudomonadota</taxon>
        <taxon>Gammaproteobacteria</taxon>
        <taxon>Vibrionales</taxon>
        <taxon>Vibrionaceae</taxon>
        <taxon>Vibrio</taxon>
    </lineage>
</organism>
<dbReference type="Pfam" id="PF02810">
    <property type="entry name" value="SEC-C"/>
    <property type="match status" value="1"/>
</dbReference>
<dbReference type="Gene3D" id="3.10.450.50">
    <property type="match status" value="1"/>
</dbReference>
<protein>
    <submittedName>
        <fullName evidence="1">Uncharacterized protein</fullName>
    </submittedName>
</protein>